<sequence length="93" mass="10191">MCRATAVLDYSVGQFSPMRPPKAALSFLQNPSEFPPFLVMNPRDRRSPLTMPIALGVGECFANKRISHIMKLTTAHNVLGKLTTAHNVPGKSI</sequence>
<name>Q0SIW0_RHOJR</name>
<dbReference type="KEGG" id="rha:RHA1_ro00691"/>
<evidence type="ECO:0000313" key="1">
    <source>
        <dbReference type="EMBL" id="ABG92526.1"/>
    </source>
</evidence>
<gene>
    <name evidence="1" type="ordered locus">RHA1_ro00691</name>
</gene>
<reference evidence="2" key="1">
    <citation type="journal article" date="2006" name="Proc. Natl. Acad. Sci. U.S.A.">
        <title>The complete genome of Rhodococcus sp. RHA1 provides insights into a catabolic powerhouse.</title>
        <authorList>
            <person name="McLeod M.P."/>
            <person name="Warren R.L."/>
            <person name="Hsiao W.W.L."/>
            <person name="Araki N."/>
            <person name="Myhre M."/>
            <person name="Fernandes C."/>
            <person name="Miyazawa D."/>
            <person name="Wong W."/>
            <person name="Lillquist A.L."/>
            <person name="Wang D."/>
            <person name="Dosanjh M."/>
            <person name="Hara H."/>
            <person name="Petrescu A."/>
            <person name="Morin R.D."/>
            <person name="Yang G."/>
            <person name="Stott J.M."/>
            <person name="Schein J.E."/>
            <person name="Shin H."/>
            <person name="Smailus D."/>
            <person name="Siddiqui A.S."/>
            <person name="Marra M.A."/>
            <person name="Jones S.J.M."/>
            <person name="Holt R."/>
            <person name="Brinkman F.S.L."/>
            <person name="Miyauchi K."/>
            <person name="Fukuda M."/>
            <person name="Davies J.E."/>
            <person name="Mohn W.W."/>
            <person name="Eltis L.D."/>
        </authorList>
    </citation>
    <scope>NUCLEOTIDE SEQUENCE [LARGE SCALE GENOMIC DNA]</scope>
    <source>
        <strain evidence="2">RHA1</strain>
    </source>
</reference>
<protein>
    <submittedName>
        <fullName evidence="1">Uncharacterized protein</fullName>
    </submittedName>
</protein>
<dbReference type="EMBL" id="CP000431">
    <property type="protein sequence ID" value="ABG92526.1"/>
    <property type="molecule type" value="Genomic_DNA"/>
</dbReference>
<accession>Q0SIW0</accession>
<dbReference type="AlphaFoldDB" id="Q0SIW0"/>
<dbReference type="Proteomes" id="UP000008710">
    <property type="component" value="Chromosome"/>
</dbReference>
<dbReference type="HOGENOM" id="CLU_2397643_0_0_11"/>
<evidence type="ECO:0000313" key="2">
    <source>
        <dbReference type="Proteomes" id="UP000008710"/>
    </source>
</evidence>
<organism evidence="1 2">
    <name type="scientific">Rhodococcus jostii (strain RHA1)</name>
    <dbReference type="NCBI Taxonomy" id="101510"/>
    <lineage>
        <taxon>Bacteria</taxon>
        <taxon>Bacillati</taxon>
        <taxon>Actinomycetota</taxon>
        <taxon>Actinomycetes</taxon>
        <taxon>Mycobacteriales</taxon>
        <taxon>Nocardiaceae</taxon>
        <taxon>Rhodococcus</taxon>
    </lineage>
</organism>
<proteinExistence type="predicted"/>